<dbReference type="KEGG" id="ptrh:RsTaC01_1059"/>
<dbReference type="EMBL" id="AP027925">
    <property type="protein sequence ID" value="BED93099.1"/>
    <property type="molecule type" value="Genomic_DNA"/>
</dbReference>
<dbReference type="AlphaFoldDB" id="A0AA48I6P9"/>
<proteinExistence type="predicted"/>
<evidence type="ECO:0000313" key="1">
    <source>
        <dbReference type="EMBL" id="BED93099.1"/>
    </source>
</evidence>
<sequence>MYSTSNSDNINKMQQEAMARVKEMQAKAKEYISQAPTSSNLENFQEDLVPRAEIPSDNKNVKELKTKKNENNNLLNSLFEDKEKSLILTLIFILLSEQDENNLVISLILIYLLL</sequence>
<protein>
    <submittedName>
        <fullName evidence="1">Uncharacterized protein</fullName>
    </submittedName>
</protein>
<accession>A0AA48I6P9</accession>
<reference evidence="1" key="1">
    <citation type="journal article" date="2023" name="ISME J.">
        <title>Emergence of putative energy parasites within Clostridia revealed by genome analysis of a novel endosymbiotic clade.</title>
        <authorList>
            <person name="Takahashi K."/>
            <person name="Kuwahara H."/>
            <person name="Horikawa Y."/>
            <person name="Izawa K."/>
            <person name="Kato D."/>
            <person name="Inagaki T."/>
            <person name="Yuki M."/>
            <person name="Ohkuma M."/>
            <person name="Hongoh Y."/>
        </authorList>
    </citation>
    <scope>NUCLEOTIDE SEQUENCE</scope>
    <source>
        <strain evidence="1">RsTa-C01</strain>
    </source>
</reference>
<name>A0AA48I6P9_9FIRM</name>
<dbReference type="Proteomes" id="UP001335720">
    <property type="component" value="Chromosome"/>
</dbReference>
<gene>
    <name evidence="1" type="ORF">RsTaC01_1059</name>
</gene>
<organism evidence="1">
    <name type="scientific">Candidatus Paraimprobicoccus trichonymphae</name>
    <dbReference type="NCBI Taxonomy" id="3033793"/>
    <lineage>
        <taxon>Bacteria</taxon>
        <taxon>Bacillati</taxon>
        <taxon>Bacillota</taxon>
        <taxon>Clostridia</taxon>
        <taxon>Candidatus Paraimprobicoccus</taxon>
    </lineage>
</organism>